<dbReference type="GO" id="GO:0005886">
    <property type="term" value="C:plasma membrane"/>
    <property type="evidence" value="ECO:0007669"/>
    <property type="project" value="UniProtKB-SubCell"/>
</dbReference>
<gene>
    <name evidence="9" type="ORF">EAS64_35560</name>
</gene>
<proteinExistence type="inferred from homology"/>
<name>A0A6P2BRA0_9ACTN</name>
<dbReference type="AlphaFoldDB" id="A0A6P2BRA0"/>
<dbReference type="GO" id="GO:0016887">
    <property type="term" value="F:ATP hydrolysis activity"/>
    <property type="evidence" value="ECO:0007669"/>
    <property type="project" value="InterPro"/>
</dbReference>
<dbReference type="OrthoDB" id="3677453at2"/>
<evidence type="ECO:0000256" key="7">
    <source>
        <dbReference type="ARBA" id="ARBA00023136"/>
    </source>
</evidence>
<evidence type="ECO:0000256" key="3">
    <source>
        <dbReference type="ARBA" id="ARBA00022448"/>
    </source>
</evidence>
<dbReference type="RefSeq" id="WP_145860335.1">
    <property type="nucleotide sequence ID" value="NZ_RPFW01000008.1"/>
</dbReference>
<keyword evidence="7" id="KW-0472">Membrane</keyword>
<dbReference type="PROSITE" id="PS50893">
    <property type="entry name" value="ABC_TRANSPORTER_2"/>
    <property type="match status" value="1"/>
</dbReference>
<dbReference type="InterPro" id="IPR003439">
    <property type="entry name" value="ABC_transporter-like_ATP-bd"/>
</dbReference>
<dbReference type="CDD" id="cd03257">
    <property type="entry name" value="ABC_NikE_OppD_transporters"/>
    <property type="match status" value="1"/>
</dbReference>
<comment type="similarity">
    <text evidence="2">Belongs to the ABC transporter superfamily.</text>
</comment>
<dbReference type="InterPro" id="IPR017871">
    <property type="entry name" value="ABC_transporter-like_CS"/>
</dbReference>
<dbReference type="Proteomes" id="UP000460272">
    <property type="component" value="Unassembled WGS sequence"/>
</dbReference>
<evidence type="ECO:0000256" key="2">
    <source>
        <dbReference type="ARBA" id="ARBA00005417"/>
    </source>
</evidence>
<dbReference type="SUPFAM" id="SSF52540">
    <property type="entry name" value="P-loop containing nucleoside triphosphate hydrolases"/>
    <property type="match status" value="1"/>
</dbReference>
<evidence type="ECO:0000256" key="5">
    <source>
        <dbReference type="ARBA" id="ARBA00022741"/>
    </source>
</evidence>
<dbReference type="Gene3D" id="3.40.50.300">
    <property type="entry name" value="P-loop containing nucleotide triphosphate hydrolases"/>
    <property type="match status" value="1"/>
</dbReference>
<dbReference type="InterPro" id="IPR003593">
    <property type="entry name" value="AAA+_ATPase"/>
</dbReference>
<reference evidence="9 10" key="1">
    <citation type="submission" date="2018-11" db="EMBL/GenBank/DDBJ databases">
        <title>Trebonia kvetii gen.nov., sp.nov., a novel acidophilic actinobacterium, and proposal of the new actinobacterial family Treboniaceae fam. nov.</title>
        <authorList>
            <person name="Rapoport D."/>
            <person name="Sagova-Mareckova M."/>
            <person name="Sedlacek I."/>
            <person name="Provaznik J."/>
            <person name="Kralova S."/>
            <person name="Pavlinic D."/>
            <person name="Benes V."/>
            <person name="Kopecky J."/>
        </authorList>
    </citation>
    <scope>NUCLEOTIDE SEQUENCE [LARGE SCALE GENOMIC DNA]</scope>
    <source>
        <strain evidence="9 10">15Tr583</strain>
    </source>
</reference>
<evidence type="ECO:0000259" key="8">
    <source>
        <dbReference type="PROSITE" id="PS50893"/>
    </source>
</evidence>
<accession>A0A6P2BRA0</accession>
<protein>
    <submittedName>
        <fullName evidence="9">ABC transporter ATP-binding protein</fullName>
    </submittedName>
</protein>
<sequence length="342" mass="36813">MSPILEIQDLSVAYRTPGGDVRAVEHVDLTLNAGEVVGLCGESGSGKSTLAYGATRLLRPPALVTSGKVLYGGRRITSGGHQADLLTMNHRELKAMRWREIAIVFQSAMNALNPVLRVQDQLLDAAQSHLRLPRGEARDKAATLLDLVGIPRDRLRAYPHELSGGMRQRVMIAMALAADPEVVIMDEPTTALDVVVQRDILAQIVELKETLGFAILFITHDLSLLLELADRIAVMYAGRLLETGTAHAIMREPAHPYTRGLLNSFPSLHGPRRDLAGIPGSPPDLRDPLPGCPFVPRCAHAIDACTSVDMSLAPLPGIPGMVSHLTACPIVTPEVSQEGVLS</sequence>
<organism evidence="9 10">
    <name type="scientific">Trebonia kvetii</name>
    <dbReference type="NCBI Taxonomy" id="2480626"/>
    <lineage>
        <taxon>Bacteria</taxon>
        <taxon>Bacillati</taxon>
        <taxon>Actinomycetota</taxon>
        <taxon>Actinomycetes</taxon>
        <taxon>Streptosporangiales</taxon>
        <taxon>Treboniaceae</taxon>
        <taxon>Trebonia</taxon>
    </lineage>
</organism>
<dbReference type="InterPro" id="IPR027417">
    <property type="entry name" value="P-loop_NTPase"/>
</dbReference>
<evidence type="ECO:0000313" key="10">
    <source>
        <dbReference type="Proteomes" id="UP000460272"/>
    </source>
</evidence>
<evidence type="ECO:0000313" key="9">
    <source>
        <dbReference type="EMBL" id="TVZ00685.1"/>
    </source>
</evidence>
<evidence type="ECO:0000256" key="6">
    <source>
        <dbReference type="ARBA" id="ARBA00022840"/>
    </source>
</evidence>
<comment type="caution">
    <text evidence="9">The sequence shown here is derived from an EMBL/GenBank/DDBJ whole genome shotgun (WGS) entry which is preliminary data.</text>
</comment>
<evidence type="ECO:0000256" key="4">
    <source>
        <dbReference type="ARBA" id="ARBA00022475"/>
    </source>
</evidence>
<evidence type="ECO:0000256" key="1">
    <source>
        <dbReference type="ARBA" id="ARBA00004202"/>
    </source>
</evidence>
<dbReference type="SMART" id="SM00382">
    <property type="entry name" value="AAA"/>
    <property type="match status" value="1"/>
</dbReference>
<keyword evidence="5" id="KW-0547">Nucleotide-binding</keyword>
<dbReference type="GO" id="GO:0005524">
    <property type="term" value="F:ATP binding"/>
    <property type="evidence" value="ECO:0007669"/>
    <property type="project" value="UniProtKB-KW"/>
</dbReference>
<dbReference type="PANTHER" id="PTHR43297:SF2">
    <property type="entry name" value="DIPEPTIDE TRANSPORT ATP-BINDING PROTEIN DPPD"/>
    <property type="match status" value="1"/>
</dbReference>
<dbReference type="FunFam" id="3.40.50.300:FF:000016">
    <property type="entry name" value="Oligopeptide ABC transporter ATP-binding component"/>
    <property type="match status" value="1"/>
</dbReference>
<dbReference type="PROSITE" id="PS00211">
    <property type="entry name" value="ABC_TRANSPORTER_1"/>
    <property type="match status" value="1"/>
</dbReference>
<keyword evidence="3" id="KW-0813">Transport</keyword>
<keyword evidence="10" id="KW-1185">Reference proteome</keyword>
<dbReference type="InterPro" id="IPR050388">
    <property type="entry name" value="ABC_Ni/Peptide_Import"/>
</dbReference>
<dbReference type="NCBIfam" id="TIGR01727">
    <property type="entry name" value="oligo_HPY"/>
    <property type="match status" value="1"/>
</dbReference>
<dbReference type="Pfam" id="PF08352">
    <property type="entry name" value="oligo_HPY"/>
    <property type="match status" value="1"/>
</dbReference>
<keyword evidence="4" id="KW-1003">Cell membrane</keyword>
<dbReference type="PANTHER" id="PTHR43297">
    <property type="entry name" value="OLIGOPEPTIDE TRANSPORT ATP-BINDING PROTEIN APPD"/>
    <property type="match status" value="1"/>
</dbReference>
<dbReference type="Pfam" id="PF00005">
    <property type="entry name" value="ABC_tran"/>
    <property type="match status" value="1"/>
</dbReference>
<dbReference type="InterPro" id="IPR013563">
    <property type="entry name" value="Oligopep_ABC_C"/>
</dbReference>
<dbReference type="EMBL" id="RPFW01000008">
    <property type="protein sequence ID" value="TVZ00685.1"/>
    <property type="molecule type" value="Genomic_DNA"/>
</dbReference>
<keyword evidence="6 9" id="KW-0067">ATP-binding</keyword>
<comment type="subcellular location">
    <subcellularLocation>
        <location evidence="1">Cell membrane</location>
        <topology evidence="1">Peripheral membrane protein</topology>
    </subcellularLocation>
</comment>
<feature type="domain" description="ABC transporter" evidence="8">
    <location>
        <begin position="5"/>
        <end position="262"/>
    </location>
</feature>
<dbReference type="GO" id="GO:0015833">
    <property type="term" value="P:peptide transport"/>
    <property type="evidence" value="ECO:0007669"/>
    <property type="project" value="InterPro"/>
</dbReference>